<gene>
    <name evidence="2" type="ORF">B0B51_23170</name>
</gene>
<keyword evidence="2" id="KW-0614">Plasmid</keyword>
<evidence type="ECO:0000256" key="1">
    <source>
        <dbReference type="SAM" id="MobiDB-lite"/>
    </source>
</evidence>
<dbReference type="RefSeq" id="WP_078223787.1">
    <property type="nucleotide sequence ID" value="NZ_CP019912.1"/>
</dbReference>
<proteinExistence type="predicted"/>
<sequence length="1127" mass="120264">MKLFSSRSSVNTASAVAAAPVSGRAASTASTPPQPPASTPSGVRRIGDALRGLKRCLRPAAISVTAVPGFTKTTIDPLPIPKRPPPPKLAKVPKPAGQHRLDRIDRQVHNLTEKLYPPLPAGLHSEPDAKRSIAHEWAFAGAVEALFVPSGASAEAASRLPDLLGHLKQVADAQPGAADATRYAGMLQCARALATATGGNAADACVALEHLRTHFSLTDGSGGAPATPAQKHAWSTAKLLAHTASGFDALLALRPALAEVDARHPDDGMNGRMKREGLRTFLQASDLLAARMPAGVTPPQTPHAQWQDAHSRLSHAADRTSLGGDGLVLNALLCAAKVHAAPHDAANAIDDRTQVAAYVAWRSGYREGGKGTALERSLGRMNKFTTWARRAEHRANHRLAAFDPRRLLGMRKSPLTAAAYGTGGANLGLLNREAQALHDTVKDGLEAMLAHSTVLRQPGGGHSLSTEQRGLLLLREAVLKHWGAHIDPTWRASKLKLTDADKRDIAQAVRSAAHGTGIDAKAVLSYREFRKLDKLDLMTLARWLDEAASFDPDPSASPTLKLARTKIAEAGGIERGRPIKPQGATMADFRNAMTGAIDAMPLGNYVRYFDGGTYGASINMTVNQHAFSHNSLVPALGFGPGAKTLRGRHAFVEIGSSSYGGEVFIGTDKRSSDGTGMGAYAGLKFGTEDWHLSAGFSAGVTHSHDRSAPAGVIIRTGLSYDAEGKPTSAWRDNVADVTRFLFQTAAVGQSARPVPPDRMWEQFADRFFRTPDISVNWRDQQRSNHTVTKHGSAAVRVAAGPVRVGPAFAVGHERLLASKNDRIDDNGWLRGVERARAQSSSVHVSASLAAVAPAIGHFSNHSGFPDSITLPSAPIVGAAANIMPSGTSVTLRRVDEHGRLNPRFIRRLVEFIDPSAFLSHMQARLPRIAHTDASRAKVGAFMSAMDDMGTQGNLAYGESWKIRPEVTEVLNAYTDEIQLILKCARDSATQGASAQGAHAEQVYRGIIERIFETVERETAMSPDAQADAFRQALAGLSEHDADQILRLATETIRVLKDEQSWKLSGYYAYDITTHGYTAGSALLLHATASTSVAGERVLAELAVRDLEMLDDPALAAQDKDPAAGDVL</sequence>
<geneLocation type="plasmid" evidence="2">
    <name>unnamed</name>
</geneLocation>
<feature type="region of interest" description="Disordered" evidence="1">
    <location>
        <begin position="75"/>
        <end position="98"/>
    </location>
</feature>
<reference evidence="2 3" key="1">
    <citation type="submission" date="2017-02" db="EMBL/GenBank/DDBJ databases">
        <title>Blood Disease Bacterium A2-HR MARDI.</title>
        <authorList>
            <person name="Badrun R."/>
            <person name="Abu Bakar N."/>
            <person name="Laboh R."/>
        </authorList>
    </citation>
    <scope>NUCLEOTIDE SEQUENCE [LARGE SCALE GENOMIC DNA]</scope>
    <source>
        <strain evidence="2 3">A2-HR MARDI</strain>
        <plasmid evidence="3">Plasmid</plasmid>
    </source>
</reference>
<evidence type="ECO:0008006" key="4">
    <source>
        <dbReference type="Google" id="ProtNLM"/>
    </source>
</evidence>
<protein>
    <recommendedName>
        <fullName evidence="4">Type III effector protein awr1</fullName>
    </recommendedName>
</protein>
<feature type="compositionally biased region" description="Pro residues" evidence="1">
    <location>
        <begin position="78"/>
        <end position="88"/>
    </location>
</feature>
<name>A0A1U9VQ19_9RALS</name>
<dbReference type="EMBL" id="CP019912">
    <property type="protein sequence ID" value="AQW32686.1"/>
    <property type="molecule type" value="Genomic_DNA"/>
</dbReference>
<feature type="compositionally biased region" description="Low complexity" evidence="1">
    <location>
        <begin position="1"/>
        <end position="31"/>
    </location>
</feature>
<dbReference type="AlphaFoldDB" id="A0A1U9VQ19"/>
<organism evidence="2 3">
    <name type="scientific">blood disease bacterium A2-HR MARDI</name>
    <dbReference type="NCBI Taxonomy" id="1944648"/>
    <lineage>
        <taxon>Bacteria</taxon>
        <taxon>Pseudomonadati</taxon>
        <taxon>Pseudomonadota</taxon>
        <taxon>Betaproteobacteria</taxon>
        <taxon>Burkholderiales</taxon>
        <taxon>Burkholderiaceae</taxon>
        <taxon>Ralstonia</taxon>
        <taxon>Ralstonia solanacearum species complex</taxon>
    </lineage>
</organism>
<dbReference type="Proteomes" id="UP000189628">
    <property type="component" value="Plasmid unnamed"/>
</dbReference>
<evidence type="ECO:0000313" key="3">
    <source>
        <dbReference type="Proteomes" id="UP000189628"/>
    </source>
</evidence>
<accession>A0A1U9VQ19</accession>
<evidence type="ECO:0000313" key="2">
    <source>
        <dbReference type="EMBL" id="AQW32686.1"/>
    </source>
</evidence>
<feature type="region of interest" description="Disordered" evidence="1">
    <location>
        <begin position="1"/>
        <end position="44"/>
    </location>
</feature>